<evidence type="ECO:0000256" key="1">
    <source>
        <dbReference type="SAM" id="SignalP"/>
    </source>
</evidence>
<feature type="signal peptide" evidence="1">
    <location>
        <begin position="1"/>
        <end position="20"/>
    </location>
</feature>
<feature type="domain" description="Peptidase C39-like" evidence="2">
    <location>
        <begin position="206"/>
        <end position="356"/>
    </location>
</feature>
<sequence>MVMFALVLLLSTSLVTTAPASPDAVLYTREDFSRGVGEGVRADPHLRLDIPAGSGEHADALGRGTWEWARWTGPERAVGFPATELIVSWTADTPPGTWLEAEVRGRNATGLTRWFSMGRWAYGDADILRASVPGQRDRDGRVKTDTFVAAGDRPVTAYQVRLTLHRSPGTGATPAVRSLGVMASAVPRRREVAVSAGGQAWGRELKVPRRSQNAHRGHYPQWNGGGEAWCSPTSVAMVLAYWGRGPARWETAWVDPSDPAPEVDHAARHVYDYVYAGAGNWPFNTAYAGHYGLEAFVTRLRSLAELEGFIAAGVPVVTSQSFTRAELPGAGYGTDGHLMVVVGFTRAGDVIANDPNAGAGRPVRRVYPRAAFENVWLRGSGSRGVAYIMHPPGHALPPKPPGVPAAW</sequence>
<evidence type="ECO:0000259" key="2">
    <source>
        <dbReference type="Pfam" id="PF13529"/>
    </source>
</evidence>
<gene>
    <name evidence="3" type="ORF">Ssi02_39650</name>
</gene>
<dbReference type="Gene3D" id="3.90.70.10">
    <property type="entry name" value="Cysteine proteinases"/>
    <property type="match status" value="1"/>
</dbReference>
<dbReference type="InterPro" id="IPR039563">
    <property type="entry name" value="Peptidase_C39_single_dom"/>
</dbReference>
<dbReference type="AlphaFoldDB" id="A0A919RJY3"/>
<dbReference type="Proteomes" id="UP000606172">
    <property type="component" value="Unassembled WGS sequence"/>
</dbReference>
<dbReference type="EMBL" id="BOOW01000026">
    <property type="protein sequence ID" value="GII93734.1"/>
    <property type="molecule type" value="Genomic_DNA"/>
</dbReference>
<proteinExistence type="predicted"/>
<feature type="chain" id="PRO_5038080797" evidence="1">
    <location>
        <begin position="21"/>
        <end position="407"/>
    </location>
</feature>
<keyword evidence="1" id="KW-0732">Signal</keyword>
<comment type="caution">
    <text evidence="3">The sequence shown here is derived from an EMBL/GenBank/DDBJ whole genome shotgun (WGS) entry which is preliminary data.</text>
</comment>
<organism evidence="3 4">
    <name type="scientific">Sinosporangium siamense</name>
    <dbReference type="NCBI Taxonomy" id="1367973"/>
    <lineage>
        <taxon>Bacteria</taxon>
        <taxon>Bacillati</taxon>
        <taxon>Actinomycetota</taxon>
        <taxon>Actinomycetes</taxon>
        <taxon>Streptosporangiales</taxon>
        <taxon>Streptosporangiaceae</taxon>
        <taxon>Sinosporangium</taxon>
    </lineage>
</organism>
<dbReference type="InterPro" id="IPR039564">
    <property type="entry name" value="Peptidase_C39-like"/>
</dbReference>
<name>A0A919RJY3_9ACTN</name>
<keyword evidence="4" id="KW-1185">Reference proteome</keyword>
<accession>A0A919RJY3</accession>
<protein>
    <submittedName>
        <fullName evidence="3">Membrane protein</fullName>
    </submittedName>
</protein>
<dbReference type="Pfam" id="PF13529">
    <property type="entry name" value="Peptidase_C39_2"/>
    <property type="match status" value="1"/>
</dbReference>
<dbReference type="CDD" id="cd02549">
    <property type="entry name" value="Peptidase_C39A"/>
    <property type="match status" value="1"/>
</dbReference>
<evidence type="ECO:0000313" key="3">
    <source>
        <dbReference type="EMBL" id="GII93734.1"/>
    </source>
</evidence>
<evidence type="ECO:0000313" key="4">
    <source>
        <dbReference type="Proteomes" id="UP000606172"/>
    </source>
</evidence>
<reference evidence="3" key="1">
    <citation type="submission" date="2021-01" db="EMBL/GenBank/DDBJ databases">
        <title>Whole genome shotgun sequence of Sinosporangium siamense NBRC 109515.</title>
        <authorList>
            <person name="Komaki H."/>
            <person name="Tamura T."/>
        </authorList>
    </citation>
    <scope>NUCLEOTIDE SEQUENCE</scope>
    <source>
        <strain evidence="3">NBRC 109515</strain>
    </source>
</reference>